<organism evidence="3">
    <name type="scientific">Hydatigena taeniaeformis</name>
    <name type="common">Feline tapeworm</name>
    <name type="synonym">Taenia taeniaeformis</name>
    <dbReference type="NCBI Taxonomy" id="6205"/>
    <lineage>
        <taxon>Eukaryota</taxon>
        <taxon>Metazoa</taxon>
        <taxon>Spiralia</taxon>
        <taxon>Lophotrochozoa</taxon>
        <taxon>Platyhelminthes</taxon>
        <taxon>Cestoda</taxon>
        <taxon>Eucestoda</taxon>
        <taxon>Cyclophyllidea</taxon>
        <taxon>Taeniidae</taxon>
        <taxon>Hydatigera</taxon>
    </lineage>
</organism>
<dbReference type="OrthoDB" id="661148at2759"/>
<name>A0A0R3WPD4_HYDTA</name>
<sequence>MDFSNSEIDAQLLEQFRCLGTDDRDELVKNFNHVVGENVSSGICHFFLDLANWNLQKAIGAYFDFNFDVNTDTSHSSAPSFRIQPLLFDTSPLIWCVQNSGTASWPEGTYLTVETAPDLATIPLCDKSVVWLPLPSGYRKPVSELSPGSYAHLVVDVQPPPEDICSRALSTNTPVIGALKLCLPSGARFGGKSFVKAKPLVEPRRRVKCSCYRSVRALIYP</sequence>
<evidence type="ECO:0000313" key="1">
    <source>
        <dbReference type="EMBL" id="VDM20643.1"/>
    </source>
</evidence>
<dbReference type="InterPro" id="IPR039517">
    <property type="entry name" value="C6orf106_UBA-like"/>
</dbReference>
<evidence type="ECO:0000313" key="3">
    <source>
        <dbReference type="WBParaSite" id="TTAC_0000262401-mRNA-1"/>
    </source>
</evidence>
<evidence type="ECO:0000313" key="2">
    <source>
        <dbReference type="Proteomes" id="UP000274429"/>
    </source>
</evidence>
<proteinExistence type="predicted"/>
<dbReference type="EMBL" id="UYWX01001279">
    <property type="protein sequence ID" value="VDM20643.1"/>
    <property type="molecule type" value="Genomic_DNA"/>
</dbReference>
<accession>A0A0R3WPD4</accession>
<protein>
    <submittedName>
        <fullName evidence="3">N_BRCA1_IG domain-containing protein</fullName>
    </submittedName>
</protein>
<dbReference type="WBParaSite" id="TTAC_0000262401-mRNA-1">
    <property type="protein sequence ID" value="TTAC_0000262401-mRNA-1"/>
    <property type="gene ID" value="TTAC_0000262401"/>
</dbReference>
<reference evidence="3" key="1">
    <citation type="submission" date="2017-02" db="UniProtKB">
        <authorList>
            <consortium name="WormBaseParasite"/>
        </authorList>
    </citation>
    <scope>IDENTIFICATION</scope>
</reference>
<keyword evidence="2" id="KW-1185">Reference proteome</keyword>
<dbReference type="Proteomes" id="UP000274429">
    <property type="component" value="Unassembled WGS sequence"/>
</dbReference>
<dbReference type="CDD" id="cd14349">
    <property type="entry name" value="UBA_CF106"/>
    <property type="match status" value="1"/>
</dbReference>
<gene>
    <name evidence="1" type="ORF">TTAC_LOCUS2609</name>
</gene>
<dbReference type="Gene3D" id="1.10.8.10">
    <property type="entry name" value="DNA helicase RuvA subunit, C-terminal domain"/>
    <property type="match status" value="1"/>
</dbReference>
<dbReference type="InterPro" id="IPR009060">
    <property type="entry name" value="UBA-like_sf"/>
</dbReference>
<dbReference type="Pfam" id="PF14555">
    <property type="entry name" value="UBA_4"/>
    <property type="match status" value="1"/>
</dbReference>
<dbReference type="STRING" id="6205.A0A0R3WPD4"/>
<dbReference type="SUPFAM" id="SSF46934">
    <property type="entry name" value="UBA-like"/>
    <property type="match status" value="1"/>
</dbReference>
<reference evidence="1 2" key="2">
    <citation type="submission" date="2018-11" db="EMBL/GenBank/DDBJ databases">
        <authorList>
            <consortium name="Pathogen Informatics"/>
        </authorList>
    </citation>
    <scope>NUCLEOTIDE SEQUENCE [LARGE SCALE GENOMIC DNA]</scope>
</reference>
<dbReference type="AlphaFoldDB" id="A0A0R3WPD4"/>